<dbReference type="PATRIC" id="fig|253.9.peg.4340"/>
<evidence type="ECO:0000313" key="2">
    <source>
        <dbReference type="EMBL" id="KPE50994.1"/>
    </source>
</evidence>
<dbReference type="Proteomes" id="UP000037953">
    <property type="component" value="Unassembled WGS sequence"/>
</dbReference>
<reference evidence="2 3" key="1">
    <citation type="journal article" date="2015" name="Genom Data">
        <title>Draft genome sequence of a multidrug-resistant Chryseobacterium indologenes isolate from Malaysia.</title>
        <authorList>
            <person name="Yu C.Y."/>
            <person name="Ang G.Y."/>
            <person name="Cheng H.J."/>
            <person name="Cheong Y.M."/>
            <person name="Yin W.F."/>
            <person name="Chan K.G."/>
        </authorList>
    </citation>
    <scope>NUCLEOTIDE SEQUENCE [LARGE SCALE GENOMIC DNA]</scope>
    <source>
        <strain evidence="2 3">CI_885</strain>
    </source>
</reference>
<name>A0A0N0IW32_CHRID</name>
<organism evidence="2 3">
    <name type="scientific">Chryseobacterium indologenes</name>
    <name type="common">Flavobacterium indologenes</name>
    <dbReference type="NCBI Taxonomy" id="253"/>
    <lineage>
        <taxon>Bacteria</taxon>
        <taxon>Pseudomonadati</taxon>
        <taxon>Bacteroidota</taxon>
        <taxon>Flavobacteriia</taxon>
        <taxon>Flavobacteriales</taxon>
        <taxon>Weeksellaceae</taxon>
        <taxon>Chryseobacterium group</taxon>
        <taxon>Chryseobacterium</taxon>
    </lineage>
</organism>
<evidence type="ECO:0008006" key="4">
    <source>
        <dbReference type="Google" id="ProtNLM"/>
    </source>
</evidence>
<feature type="compositionally biased region" description="Polar residues" evidence="1">
    <location>
        <begin position="43"/>
        <end position="57"/>
    </location>
</feature>
<evidence type="ECO:0000256" key="1">
    <source>
        <dbReference type="SAM" id="MobiDB-lite"/>
    </source>
</evidence>
<dbReference type="PROSITE" id="PS51257">
    <property type="entry name" value="PROKAR_LIPOPROTEIN"/>
    <property type="match status" value="1"/>
</dbReference>
<comment type="caution">
    <text evidence="2">The sequence shown here is derived from an EMBL/GenBank/DDBJ whole genome shotgun (WGS) entry which is preliminary data.</text>
</comment>
<evidence type="ECO:0000313" key="3">
    <source>
        <dbReference type="Proteomes" id="UP000037953"/>
    </source>
</evidence>
<sequence>MKTRIILFAIGASSLLLSCSGEREEEISNPNYVNKTDLKLKPLSNSESKTESENIISDSIRFTPPANTADGPGLPPENPPLDGGDPKDVPVPPRR</sequence>
<dbReference type="RefSeq" id="WP_062699747.1">
    <property type="nucleotide sequence ID" value="NZ_LJOD01000007.1"/>
</dbReference>
<reference evidence="3" key="2">
    <citation type="submission" date="2015-09" db="EMBL/GenBank/DDBJ databases">
        <title>Draft genome sequence of a multidrug-resistant Chryseobacterium indologenes isolate from Malaysia.</title>
        <authorList>
            <person name="Yu C.Y."/>
            <person name="Ang G.Y."/>
            <person name="Chan K.-G."/>
        </authorList>
    </citation>
    <scope>NUCLEOTIDE SEQUENCE [LARGE SCALE GENOMIC DNA]</scope>
    <source>
        <strain evidence="3">CI_885</strain>
    </source>
</reference>
<proteinExistence type="predicted"/>
<accession>A0A0N0IW32</accession>
<feature type="region of interest" description="Disordered" evidence="1">
    <location>
        <begin position="42"/>
        <end position="95"/>
    </location>
</feature>
<dbReference type="AlphaFoldDB" id="A0A0N0IW32"/>
<gene>
    <name evidence="2" type="ORF">AOB46_12455</name>
</gene>
<dbReference type="EMBL" id="LJOD01000007">
    <property type="protein sequence ID" value="KPE50994.1"/>
    <property type="molecule type" value="Genomic_DNA"/>
</dbReference>
<protein>
    <recommendedName>
        <fullName evidence="4">Lipoprotein</fullName>
    </recommendedName>
</protein>